<organism evidence="2 3">
    <name type="scientific">Lithocarpus litseifolius</name>
    <dbReference type="NCBI Taxonomy" id="425828"/>
    <lineage>
        <taxon>Eukaryota</taxon>
        <taxon>Viridiplantae</taxon>
        <taxon>Streptophyta</taxon>
        <taxon>Embryophyta</taxon>
        <taxon>Tracheophyta</taxon>
        <taxon>Spermatophyta</taxon>
        <taxon>Magnoliopsida</taxon>
        <taxon>eudicotyledons</taxon>
        <taxon>Gunneridae</taxon>
        <taxon>Pentapetalae</taxon>
        <taxon>rosids</taxon>
        <taxon>fabids</taxon>
        <taxon>Fagales</taxon>
        <taxon>Fagaceae</taxon>
        <taxon>Lithocarpus</taxon>
    </lineage>
</organism>
<dbReference type="Pfam" id="PF13456">
    <property type="entry name" value="RVT_3"/>
    <property type="match status" value="1"/>
</dbReference>
<proteinExistence type="predicted"/>
<evidence type="ECO:0000313" key="2">
    <source>
        <dbReference type="EMBL" id="KAK9992310.1"/>
    </source>
</evidence>
<keyword evidence="3" id="KW-1185">Reference proteome</keyword>
<evidence type="ECO:0000259" key="1">
    <source>
        <dbReference type="Pfam" id="PF13456"/>
    </source>
</evidence>
<dbReference type="InterPro" id="IPR052929">
    <property type="entry name" value="RNase_H-like_EbsB-rel"/>
</dbReference>
<sequence length="110" mass="11964">MDAAGVGVVIRDSCGRAASALAERIPIPTSAAIVEALACRRALIFAKELNLMDTVFKRRSKVIKALLAREHVSNSVAHFLARRSKLGNKLQVWLGSISDDLAHLVMRDTL</sequence>
<reference evidence="2 3" key="1">
    <citation type="submission" date="2024-01" db="EMBL/GenBank/DDBJ databases">
        <title>A telomere-to-telomere, gap-free genome of sweet tea (Lithocarpus litseifolius).</title>
        <authorList>
            <person name="Zhou J."/>
        </authorList>
    </citation>
    <scope>NUCLEOTIDE SEQUENCE [LARGE SCALE GENOMIC DNA]</scope>
    <source>
        <strain evidence="2">Zhou-2022a</strain>
        <tissue evidence="2">Leaf</tissue>
    </source>
</reference>
<dbReference type="PANTHER" id="PTHR47074">
    <property type="entry name" value="BNAC02G40300D PROTEIN"/>
    <property type="match status" value="1"/>
</dbReference>
<accession>A0AAW2C7T3</accession>
<comment type="caution">
    <text evidence="2">The sequence shown here is derived from an EMBL/GenBank/DDBJ whole genome shotgun (WGS) entry which is preliminary data.</text>
</comment>
<dbReference type="GO" id="GO:0003676">
    <property type="term" value="F:nucleic acid binding"/>
    <property type="evidence" value="ECO:0007669"/>
    <property type="project" value="InterPro"/>
</dbReference>
<gene>
    <name evidence="2" type="ORF">SO802_027295</name>
</gene>
<dbReference type="GO" id="GO:0004523">
    <property type="term" value="F:RNA-DNA hybrid ribonuclease activity"/>
    <property type="evidence" value="ECO:0007669"/>
    <property type="project" value="InterPro"/>
</dbReference>
<dbReference type="InterPro" id="IPR002156">
    <property type="entry name" value="RNaseH_domain"/>
</dbReference>
<evidence type="ECO:0000313" key="3">
    <source>
        <dbReference type="Proteomes" id="UP001459277"/>
    </source>
</evidence>
<protein>
    <recommendedName>
        <fullName evidence="1">RNase H type-1 domain-containing protein</fullName>
    </recommendedName>
</protein>
<feature type="domain" description="RNase H type-1" evidence="1">
    <location>
        <begin position="3"/>
        <end position="80"/>
    </location>
</feature>
<name>A0AAW2C7T3_9ROSI</name>
<dbReference type="EMBL" id="JAZDWU010000009">
    <property type="protein sequence ID" value="KAK9992310.1"/>
    <property type="molecule type" value="Genomic_DNA"/>
</dbReference>
<dbReference type="Proteomes" id="UP001459277">
    <property type="component" value="Unassembled WGS sequence"/>
</dbReference>
<dbReference type="PANTHER" id="PTHR47074:SF11">
    <property type="entry name" value="REVERSE TRANSCRIPTASE-LIKE PROTEIN"/>
    <property type="match status" value="1"/>
</dbReference>
<dbReference type="AlphaFoldDB" id="A0AAW2C7T3"/>